<evidence type="ECO:0008006" key="3">
    <source>
        <dbReference type="Google" id="ProtNLM"/>
    </source>
</evidence>
<dbReference type="PANTHER" id="PTHR47642">
    <property type="entry name" value="ATP-DEPENDENT DNA HELICASE"/>
    <property type="match status" value="1"/>
</dbReference>
<dbReference type="STRING" id="1611254.A0A2G5TZ69"/>
<evidence type="ECO:0000313" key="2">
    <source>
        <dbReference type="Proteomes" id="UP000230233"/>
    </source>
</evidence>
<organism evidence="1 2">
    <name type="scientific">Caenorhabditis nigoni</name>
    <dbReference type="NCBI Taxonomy" id="1611254"/>
    <lineage>
        <taxon>Eukaryota</taxon>
        <taxon>Metazoa</taxon>
        <taxon>Ecdysozoa</taxon>
        <taxon>Nematoda</taxon>
        <taxon>Chromadorea</taxon>
        <taxon>Rhabditida</taxon>
        <taxon>Rhabditina</taxon>
        <taxon>Rhabditomorpha</taxon>
        <taxon>Rhabditoidea</taxon>
        <taxon>Rhabditidae</taxon>
        <taxon>Peloderinae</taxon>
        <taxon>Caenorhabditis</taxon>
    </lineage>
</organism>
<dbReference type="OrthoDB" id="432234at2759"/>
<dbReference type="Gene3D" id="2.30.30.940">
    <property type="match status" value="1"/>
</dbReference>
<accession>A0A2G5TZ69</accession>
<dbReference type="InterPro" id="IPR051055">
    <property type="entry name" value="PIF1_helicase"/>
</dbReference>
<name>A0A2G5TZ69_9PELO</name>
<dbReference type="AlphaFoldDB" id="A0A2G5TZ69"/>
<gene>
    <name evidence="1" type="primary">Cnig_chr_IV.g12848</name>
    <name evidence="1" type="ORF">B9Z55_012848</name>
</gene>
<dbReference type="InterPro" id="IPR027417">
    <property type="entry name" value="P-loop_NTPase"/>
</dbReference>
<comment type="caution">
    <text evidence="1">The sequence shown here is derived from an EMBL/GenBank/DDBJ whole genome shotgun (WGS) entry which is preliminary data.</text>
</comment>
<protein>
    <recommendedName>
        <fullName evidence="3">ATP-dependent DNA helicase</fullName>
    </recommendedName>
</protein>
<sequence length="458" mass="51433">MNQNDILASLELSTNIVEVGSTSLPKRNPSQGESVGNYIVNAIKSGKQVLFFLGGEAGTGKTTCIREITEIIKKSLPNMNVTLLAPTHSVVAQLPAGAATCHSTARLSHPENPFPIIPKKDPNYEKRMGVTIVDEISLLSGASFAEWDEINRKRTGKYQIFGGMHMIIIGDLLQLQMGDDGQQISEAHLLDKFEFYELQEIHRQDRDPIFRGFLKRAQTVDLNSSMLKFINDRLTPRGVGYLTGTVDKFLEIHDDHTHVLTSTHKRRKAFNDAIIAEKFQKTEVLHEQIQCIRGANTTLSYEPVPKSDTFRTAEGMRVVTTATMMDKDGENVSNGTMDTVKSFTTLRDHVHFVNIQFNGSQKTQRFGRKNPDGTNVFTFNFQPAYALTYHRAEGRTMSGVILDLHGRMSAGAFYTGVSRVRDASRVFFNCRIGSLFKLKTIILHPLRFVQICTQHNFF</sequence>
<dbReference type="Pfam" id="PF13604">
    <property type="entry name" value="AAA_30"/>
    <property type="match status" value="1"/>
</dbReference>
<evidence type="ECO:0000313" key="1">
    <source>
        <dbReference type="EMBL" id="PIC32574.1"/>
    </source>
</evidence>
<keyword evidence="2" id="KW-1185">Reference proteome</keyword>
<proteinExistence type="predicted"/>
<dbReference type="Proteomes" id="UP000230233">
    <property type="component" value="Chromosome IV"/>
</dbReference>
<dbReference type="EMBL" id="PDUG01000004">
    <property type="protein sequence ID" value="PIC32574.1"/>
    <property type="molecule type" value="Genomic_DNA"/>
</dbReference>
<reference evidence="2" key="1">
    <citation type="submission" date="2017-10" db="EMBL/GenBank/DDBJ databases">
        <title>Rapid genome shrinkage in a self-fertile nematode reveals novel sperm competition proteins.</title>
        <authorList>
            <person name="Yin D."/>
            <person name="Schwarz E.M."/>
            <person name="Thomas C.G."/>
            <person name="Felde R.L."/>
            <person name="Korf I.F."/>
            <person name="Cutter A.D."/>
            <person name="Schartner C.M."/>
            <person name="Ralston E.J."/>
            <person name="Meyer B.J."/>
            <person name="Haag E.S."/>
        </authorList>
    </citation>
    <scope>NUCLEOTIDE SEQUENCE [LARGE SCALE GENOMIC DNA]</scope>
    <source>
        <strain evidence="2">JU1422</strain>
    </source>
</reference>
<dbReference type="Gene3D" id="3.40.50.300">
    <property type="entry name" value="P-loop containing nucleotide triphosphate hydrolases"/>
    <property type="match status" value="2"/>
</dbReference>
<dbReference type="SUPFAM" id="SSF52540">
    <property type="entry name" value="P-loop containing nucleoside triphosphate hydrolases"/>
    <property type="match status" value="2"/>
</dbReference>